<keyword evidence="10" id="KW-1185">Reference proteome</keyword>
<dbReference type="Pfam" id="PF21089">
    <property type="entry name" value="PKS_DH_N"/>
    <property type="match status" value="2"/>
</dbReference>
<dbReference type="InterPro" id="IPR001227">
    <property type="entry name" value="Ac_transferase_dom_sf"/>
</dbReference>
<dbReference type="InterPro" id="IPR057326">
    <property type="entry name" value="KR_dom"/>
</dbReference>
<dbReference type="InterPro" id="IPR020806">
    <property type="entry name" value="PKS_PP-bd"/>
</dbReference>
<evidence type="ECO:0000256" key="5">
    <source>
        <dbReference type="PROSITE-ProRule" id="PRU01363"/>
    </source>
</evidence>
<dbReference type="Pfam" id="PF08659">
    <property type="entry name" value="KR"/>
    <property type="match status" value="2"/>
</dbReference>
<dbReference type="SUPFAM" id="SSF52151">
    <property type="entry name" value="FabD/lysophospholipase-like"/>
    <property type="match status" value="2"/>
</dbReference>
<dbReference type="InterPro" id="IPR020802">
    <property type="entry name" value="TesA-like"/>
</dbReference>
<dbReference type="Pfam" id="PF00550">
    <property type="entry name" value="PP-binding"/>
    <property type="match status" value="2"/>
</dbReference>
<dbReference type="SMART" id="SM00823">
    <property type="entry name" value="PKS_PP"/>
    <property type="match status" value="2"/>
</dbReference>
<dbReference type="InterPro" id="IPR020841">
    <property type="entry name" value="PKS_Beta-ketoAc_synthase_dom"/>
</dbReference>
<dbReference type="SUPFAM" id="SSF55048">
    <property type="entry name" value="Probable ACP-binding domain of malonyl-CoA ACP transacylase"/>
    <property type="match status" value="2"/>
</dbReference>
<feature type="domain" description="Carrier" evidence="6">
    <location>
        <begin position="2798"/>
        <end position="2880"/>
    </location>
</feature>
<feature type="domain" description="Ketosynthase family 3 (KS3)" evidence="7">
    <location>
        <begin position="1196"/>
        <end position="1616"/>
    </location>
</feature>
<dbReference type="Gene3D" id="3.40.366.10">
    <property type="entry name" value="Malonyl-Coenzyme A Acyl Carrier Protein, domain 2"/>
    <property type="match status" value="2"/>
</dbReference>
<dbReference type="PANTHER" id="PTHR43775:SF51">
    <property type="entry name" value="INACTIVE PHENOLPHTHIOCEROL SYNTHESIS POLYKETIDE SYNTHASE TYPE I PKS1-RELATED"/>
    <property type="match status" value="1"/>
</dbReference>
<dbReference type="SMART" id="SM00825">
    <property type="entry name" value="PKS_KS"/>
    <property type="match status" value="1"/>
</dbReference>
<dbReference type="InterPro" id="IPR016039">
    <property type="entry name" value="Thiolase-like"/>
</dbReference>
<keyword evidence="4" id="KW-0012">Acyltransferase</keyword>
<reference evidence="9 10" key="1">
    <citation type="submission" date="2024-09" db="EMBL/GenBank/DDBJ databases">
        <authorList>
            <person name="Sun Q."/>
            <person name="Mori K."/>
        </authorList>
    </citation>
    <scope>NUCLEOTIDE SEQUENCE [LARGE SCALE GENOMIC DNA]</scope>
    <source>
        <strain evidence="9 10">TBRC 3947</strain>
    </source>
</reference>
<dbReference type="SUPFAM" id="SSF53901">
    <property type="entry name" value="Thiolase-like"/>
    <property type="match status" value="1"/>
</dbReference>
<keyword evidence="2" id="KW-0597">Phosphoprotein</keyword>
<feature type="region of interest" description="N-terminal hotdog fold" evidence="5">
    <location>
        <begin position="2098"/>
        <end position="2221"/>
    </location>
</feature>
<dbReference type="Pfam" id="PF00109">
    <property type="entry name" value="ketoacyl-synt"/>
    <property type="match status" value="1"/>
</dbReference>
<dbReference type="InterPro" id="IPR050091">
    <property type="entry name" value="PKS_NRPS_Biosynth_Enz"/>
</dbReference>
<dbReference type="InterPro" id="IPR049900">
    <property type="entry name" value="PKS_mFAS_DH"/>
</dbReference>
<feature type="region of interest" description="C-terminal hotdog fold" evidence="5">
    <location>
        <begin position="500"/>
        <end position="655"/>
    </location>
</feature>
<evidence type="ECO:0000259" key="8">
    <source>
        <dbReference type="PROSITE" id="PS52019"/>
    </source>
</evidence>
<dbReference type="InterPro" id="IPR016035">
    <property type="entry name" value="Acyl_Trfase/lysoPLipase"/>
</dbReference>
<evidence type="ECO:0000256" key="4">
    <source>
        <dbReference type="ARBA" id="ARBA00023315"/>
    </source>
</evidence>
<dbReference type="RefSeq" id="WP_377262288.1">
    <property type="nucleotide sequence ID" value="NZ_JBHLUH010000095.1"/>
</dbReference>
<accession>A0ABV6MGZ1</accession>
<keyword evidence="1" id="KW-0596">Phosphopantetheine</keyword>
<keyword evidence="3" id="KW-0808">Transferase</keyword>
<dbReference type="Pfam" id="PF16197">
    <property type="entry name" value="KAsynt_C_assoc"/>
    <property type="match status" value="1"/>
</dbReference>
<dbReference type="PROSITE" id="PS50075">
    <property type="entry name" value="CARRIER"/>
    <property type="match status" value="2"/>
</dbReference>
<dbReference type="SMART" id="SM00826">
    <property type="entry name" value="PKS_DH"/>
    <property type="match status" value="2"/>
</dbReference>
<evidence type="ECO:0000259" key="7">
    <source>
        <dbReference type="PROSITE" id="PS52004"/>
    </source>
</evidence>
<feature type="domain" description="PKS/mFAS DH" evidence="8">
    <location>
        <begin position="2098"/>
        <end position="2370"/>
    </location>
</feature>
<dbReference type="Pfam" id="PF00975">
    <property type="entry name" value="Thioesterase"/>
    <property type="match status" value="1"/>
</dbReference>
<feature type="active site" description="Proton donor; for dehydratase activity" evidence="5">
    <location>
        <position position="2294"/>
    </location>
</feature>
<dbReference type="Proteomes" id="UP001589867">
    <property type="component" value="Unassembled WGS sequence"/>
</dbReference>
<dbReference type="Gene3D" id="3.40.47.10">
    <property type="match status" value="1"/>
</dbReference>
<feature type="active site" description="Proton acceptor; for dehydratase activity" evidence="5">
    <location>
        <position position="2130"/>
    </location>
</feature>
<dbReference type="Pfam" id="PF02801">
    <property type="entry name" value="Ketoacyl-synt_C"/>
    <property type="match status" value="1"/>
</dbReference>
<dbReference type="InterPro" id="IPR016036">
    <property type="entry name" value="Malonyl_transacylase_ACP-bd"/>
</dbReference>
<dbReference type="InterPro" id="IPR014030">
    <property type="entry name" value="Ketoacyl_synth_N"/>
</dbReference>
<feature type="domain" description="PKS/mFAS DH" evidence="8">
    <location>
        <begin position="363"/>
        <end position="655"/>
    </location>
</feature>
<feature type="region of interest" description="N-terminal hotdog fold" evidence="5">
    <location>
        <begin position="363"/>
        <end position="488"/>
    </location>
</feature>
<dbReference type="InterPro" id="IPR013968">
    <property type="entry name" value="PKS_KR"/>
</dbReference>
<dbReference type="Pfam" id="PF22953">
    <property type="entry name" value="SpnB_Rossmann"/>
    <property type="match status" value="2"/>
</dbReference>
<dbReference type="InterPro" id="IPR020807">
    <property type="entry name" value="PKS_DH"/>
</dbReference>
<dbReference type="SMART" id="SM00824">
    <property type="entry name" value="PKS_TE"/>
    <property type="match status" value="1"/>
</dbReference>
<evidence type="ECO:0000313" key="9">
    <source>
        <dbReference type="EMBL" id="MFC0533990.1"/>
    </source>
</evidence>
<dbReference type="InterPro" id="IPR036291">
    <property type="entry name" value="NAD(P)-bd_dom_sf"/>
</dbReference>
<proteinExistence type="predicted"/>
<sequence>MTGFLFAGQGAQRLNMGSGLLEAFPAFAEAFDGVCAELDPHLDRPLREVIADGSGGLLDLTGWAQPALFAVEVALFRLLESWGVVPDFLLGHSVGELAAAHVAGVWSLPDACRLVAARARLMQSLPTGGVMAAVQASETEVRGLLSSGVDVAAVNSPGSVVVSGDEEPVAAVEAHFVGLGRRVKRLPVSHAFHSVRMEPMLAEFARVAESLSYAAPTLSVVSNLTGRVAAPEALCDPGYWVRQVREPVRFADGVATLAGQGVTRFVELGPDATLTALAGECLGQDAVLVPVLRKDRPEPHSAVTALARLHVHGASVDWTAVYAGHPARHIPLPTYAFQHQRYWLETSTTDHDPTSLGLRAIDHPMLTAATVLADSDGLMLSGRISLATHSWLADHTVGGTVLFPGTALVELAITAGERAGCPRLRELILHAPLVLPTEGSVRVQVVLGAPDAAGTRTVGIFSCASAPTDAEVWVRQATGVLAVAGDPATFTLAAWPPAGAVPLPIDGTYEELADLGGLVYGPVFQGLRRAWRRGDEVFAEVSLPEHARFGADPFGLHPAVFDAALHAIGTLDPGHGKAVGGDELSLPYSWSDVELHASGAAAVRVRITPLHGATDTAGASDGATTVSLELADLEGMPVASVGSLMLRPVSPEHLAAAGQSAVDRIADSLFQVDWLPITLPGPARVSVADFEETPEAGVAADVVVLRLPGGADVAAARAATHRALAVLQRWSDDDRFASTRLVLLTVGAQALPGERVPDLGAAAAHGLFRTARSEYPGRVFLVDTDDEQRARDLVTAIVASGETEVILRGDRTLVARLARARAPQPAAAAAQEPVWDGTVLVSGGTGALGRATARHLVARHGVRRLLLVSRSGDKAPGAAAVAAELAASGAEVEIVACDLADRRSAAELLASREVTAVVHAAGVLDDGVISALTPDRIDTVFAAKAEAAWHLHDLTKDRDLTAFVLFSSAAGVFGAPGQGNYAAANAFLDALAAHRRAAGLVAQSLAWGQWALADGMGGDRSGRAALSEADGLALFDAAATTDRSLVVPIRLDLAALRGEPDRVPDLLRGLVPPGRRAAARQAGTDSLLDRLGPLAVSERLTALQELVLVHVAAGLGHSSPERIDVDRVFKELGFDSLIAVEVRNRLAIATGLDLRITVIFDHPTARDLAAYLYHELFGELAETTGGGPVVVMEAADDPIVIVGMACRYPGGVSSPEDLWQLVTSGGDGVSAFPTNRSWDMDYWNRALAAAGRRAEGGFLHDATDFDAAFFGISPNEAMMMDPQQRMLLEVCWEALERTGVDPLSLRGSSTGVFAGTMGCIYDPGPSALAPENVFFRGTGALGSMVTGRVAYTLGLEGPAISVDTACSSSLVALHMAAQALRKGDCSLAMAGGVTLLFSPEPFAHTSGSSVDGRCKSFADSADGYGWSEGVGVVVLERMSDARQHGHEILAVVRATAVNQDGMSNGPTAPSGPAQERVIRRALAVAGLRPSDVDAVEGHGSGTTLGDPIEANALLATYGQDRAADRPLWLGSVKSNIGHAQAAAGVAGVIKMTMALRNGKLPRSRYAEEPTTGVAWSSGNVRLLAETIDWPVNGHPRRGGVSAFGLSGTNAHAILEEAPAPVASAAEVAGPVEERRKAAVTPPLLLCARTREAVPDQAERLLSYLNEHPQLDPIDVGYSLVTSRIPMPHRAVVAGADRDELLAGLAALAAAKPAPGVALGTVRPGRKTAFLFPGGGIQRAGMGRELYQAFPTFAWAFDEVSDTFDRYLDRPLHDVMFAAEGSVNAKLLNQMQFTLSAVFTMEVSLFRLLESWGQRPDYVLGHSAGELAAAHVSGVLSLKDAVKLTAHRAQLMQELPGGALVAVEASESEVQPMLTDRVSIAAINAPGSVVISGDVKPTLALARRLKRMGRRTNRLAVMQAAHSPGVDEMLDDLRDIARGLTYHKPRLPVVSTVTGALMTDEMCGPEYWVANCRQSVRFLDGVRALESAGVNRFIELGTDGTLSAMVESCLTETSEDAAAVPVLRGVAQPETVAIQLAAGQMYADGLGLDGARLFAGRDARRVPLPTYAFHRTRFWPDIDPKALFAGGDAASPGLDAIGHPVVGAATRLADADSVVLAGRVSVTSHPWLADHTVGGTVIFPGAAMVELAIRAGDEVHCRRLEELTLEAPMVLPEHGRLQIQAVVGEPDGSGARSITVHSRADDPGAPWLRHAAGLLAPDGAAVPAELLAWPPAGAEPIAVDGLYDALAGEGLAYGPTFQGLRAAWRLGDDVFADVSLDHASGSDAVGFGIHPAVLDAALHAIALCEPVEVAGGLPFAWTGVELHATEATTVRVRIQPLARDTVSIALADQTGHPVASVESLVLRSGATTSAALGSAAAATAHESLFTVDWVPVDVGAPDDGSAPDIRVLDRTSLGATAGAVHTATREMLASLRQWLDSDNPAKLVVVTRRASVLAGEEPADLAGAAVWGLVRAAQGEHPGRFVLADLDEDPESYRMLPALAARGEPEAVVRNGVVHGARLVRPRPGADAAPASTFDANGTTLVTGAGGVIGRLLARHLVTARGVRHLLLVGRGGVAPEISAELTALGASVTTAGCDVSDREAVARLLAGVPAAHPLTAVVHLAAVVQDATIAALTDEQIADVLRPKVDGTMVLHELTEGLDLSAFVVFSSAAGLLGSAGQANYAAANSFLDALAAYRQAQGKPAQSLAWGAWQTLDETILARFARAGLGALSDADGLALFDAATARPEALLVPMKVLPGVPDVPSDVPHLFRALVTPARRTAARAAQSDADSLRQRLAAMPEGQRERVLRALVVEHTAGLLGYADSGEIDPHRHFLELGFNSLAAVDLRNSIAASTGLRLPATVAFDLQNPAALAKHLLTSFGSLDGTATPTSASAPATGQESADPVSDGLKLLFSEAVRAGKAPEGLAMLNSVANLRPSFESVADVDPPVPVTLSEGSARPHLLCFATPVAMGGAHQYARIAAHFRDLRRVSVLPMPGFQPGELLPASTDAIIDVLTEAVRKAIGDEPVILLGYSSAGIFTHAVAGRLERSGVRPAGTILLDTYPVSEADAGDVDAGGVSRIISEMITGMLDRESQYGNFDRTRLTAMARYMDILPQVVLTDIAAPSLLLRPERGVGSGQADERWQTTWRRADADRTIPGDHFSMLAEDSTETARAIQEWIDEL</sequence>
<dbReference type="SUPFAM" id="SSF51735">
    <property type="entry name" value="NAD(P)-binding Rossmann-fold domains"/>
    <property type="match status" value="4"/>
</dbReference>
<dbReference type="InterPro" id="IPR029058">
    <property type="entry name" value="AB_hydrolase_fold"/>
</dbReference>
<feature type="domain" description="Carrier" evidence="6">
    <location>
        <begin position="1101"/>
        <end position="1176"/>
    </location>
</feature>
<dbReference type="SMART" id="SM01294">
    <property type="entry name" value="PKS_PP_betabranch"/>
    <property type="match status" value="1"/>
</dbReference>
<dbReference type="PROSITE" id="PS00606">
    <property type="entry name" value="KS3_1"/>
    <property type="match status" value="1"/>
</dbReference>
<dbReference type="SUPFAM" id="SSF47336">
    <property type="entry name" value="ACP-like"/>
    <property type="match status" value="2"/>
</dbReference>
<comment type="caution">
    <text evidence="9">The sequence shown here is derived from an EMBL/GenBank/DDBJ whole genome shotgun (WGS) entry which is preliminary data.</text>
</comment>
<dbReference type="InterPro" id="IPR055123">
    <property type="entry name" value="SpnB-like_Rossmann"/>
</dbReference>
<name>A0ABV6MGZ1_9ACTN</name>
<dbReference type="InterPro" id="IPR006162">
    <property type="entry name" value="Ppantetheine_attach_site"/>
</dbReference>
<dbReference type="PANTHER" id="PTHR43775">
    <property type="entry name" value="FATTY ACID SYNTHASE"/>
    <property type="match status" value="1"/>
</dbReference>
<dbReference type="InterPro" id="IPR032821">
    <property type="entry name" value="PKS_assoc"/>
</dbReference>
<dbReference type="PROSITE" id="PS52004">
    <property type="entry name" value="KS3_2"/>
    <property type="match status" value="1"/>
</dbReference>
<feature type="region of interest" description="C-terminal hotdog fold" evidence="5">
    <location>
        <begin position="2233"/>
        <end position="2370"/>
    </location>
</feature>
<dbReference type="PROSITE" id="PS00012">
    <property type="entry name" value="PHOSPHOPANTETHEINE"/>
    <property type="match status" value="2"/>
</dbReference>
<evidence type="ECO:0000256" key="3">
    <source>
        <dbReference type="ARBA" id="ARBA00022679"/>
    </source>
</evidence>
<dbReference type="InterPro" id="IPR014043">
    <property type="entry name" value="Acyl_transferase_dom"/>
</dbReference>
<gene>
    <name evidence="9" type="ORF">ACFFIA_40965</name>
</gene>
<evidence type="ECO:0000259" key="6">
    <source>
        <dbReference type="PROSITE" id="PS50075"/>
    </source>
</evidence>
<dbReference type="CDD" id="cd08956">
    <property type="entry name" value="KR_3_FAS_SDR_x"/>
    <property type="match status" value="2"/>
</dbReference>
<dbReference type="InterPro" id="IPR036736">
    <property type="entry name" value="ACP-like_sf"/>
</dbReference>
<dbReference type="InterPro" id="IPR042104">
    <property type="entry name" value="PKS_dehydratase_sf"/>
</dbReference>
<evidence type="ECO:0000313" key="10">
    <source>
        <dbReference type="Proteomes" id="UP001589867"/>
    </source>
</evidence>
<dbReference type="InterPro" id="IPR049552">
    <property type="entry name" value="PKS_DH_N"/>
</dbReference>
<organism evidence="9 10">
    <name type="scientific">Phytohabitans kaempferiae</name>
    <dbReference type="NCBI Taxonomy" id="1620943"/>
    <lineage>
        <taxon>Bacteria</taxon>
        <taxon>Bacillati</taxon>
        <taxon>Actinomycetota</taxon>
        <taxon>Actinomycetes</taxon>
        <taxon>Micromonosporales</taxon>
        <taxon>Micromonosporaceae</taxon>
    </lineage>
</organism>
<dbReference type="InterPro" id="IPR018201">
    <property type="entry name" value="Ketoacyl_synth_AS"/>
</dbReference>
<dbReference type="CDD" id="cd00833">
    <property type="entry name" value="PKS"/>
    <property type="match status" value="1"/>
</dbReference>
<feature type="active site" description="Proton acceptor; for dehydratase activity" evidence="5">
    <location>
        <position position="395"/>
    </location>
</feature>
<dbReference type="EMBL" id="JBHLUH010000095">
    <property type="protein sequence ID" value="MFC0533990.1"/>
    <property type="molecule type" value="Genomic_DNA"/>
</dbReference>
<feature type="active site" description="Proton donor; for dehydratase activity" evidence="5">
    <location>
        <position position="562"/>
    </location>
</feature>
<evidence type="ECO:0000256" key="1">
    <source>
        <dbReference type="ARBA" id="ARBA00022450"/>
    </source>
</evidence>
<dbReference type="PROSITE" id="PS52019">
    <property type="entry name" value="PKS_MFAS_DH"/>
    <property type="match status" value="2"/>
</dbReference>
<dbReference type="SUPFAM" id="SSF53474">
    <property type="entry name" value="alpha/beta-Hydrolases"/>
    <property type="match status" value="1"/>
</dbReference>
<dbReference type="Gene3D" id="3.30.70.3290">
    <property type="match status" value="2"/>
</dbReference>
<dbReference type="Pfam" id="PF00698">
    <property type="entry name" value="Acyl_transf_1"/>
    <property type="match status" value="2"/>
</dbReference>
<dbReference type="InterPro" id="IPR009081">
    <property type="entry name" value="PP-bd_ACP"/>
</dbReference>
<dbReference type="Gene3D" id="3.40.50.1820">
    <property type="entry name" value="alpha/beta hydrolase"/>
    <property type="match status" value="1"/>
</dbReference>
<dbReference type="InterPro" id="IPR014031">
    <property type="entry name" value="Ketoacyl_synth_C"/>
</dbReference>
<dbReference type="Gene3D" id="3.40.50.720">
    <property type="entry name" value="NAD(P)-binding Rossmann-like Domain"/>
    <property type="match status" value="2"/>
</dbReference>
<dbReference type="Gene3D" id="1.10.1200.10">
    <property type="entry name" value="ACP-like"/>
    <property type="match status" value="2"/>
</dbReference>
<dbReference type="SMART" id="SM00827">
    <property type="entry name" value="PKS_AT"/>
    <property type="match status" value="2"/>
</dbReference>
<dbReference type="InterPro" id="IPR001031">
    <property type="entry name" value="Thioesterase"/>
</dbReference>
<dbReference type="SMART" id="SM00822">
    <property type="entry name" value="PKS_KR"/>
    <property type="match status" value="2"/>
</dbReference>
<dbReference type="InterPro" id="IPR049551">
    <property type="entry name" value="PKS_DH_C"/>
</dbReference>
<evidence type="ECO:0000256" key="2">
    <source>
        <dbReference type="ARBA" id="ARBA00022553"/>
    </source>
</evidence>
<protein>
    <submittedName>
        <fullName evidence="9">SDR family NAD(P)-dependent oxidoreductase</fullName>
    </submittedName>
</protein>
<dbReference type="Pfam" id="PF14765">
    <property type="entry name" value="PS-DH"/>
    <property type="match status" value="2"/>
</dbReference>
<dbReference type="Gene3D" id="3.10.129.110">
    <property type="entry name" value="Polyketide synthase dehydratase"/>
    <property type="match status" value="2"/>
</dbReference>